<dbReference type="KEGG" id="bgp:BGL_1c16370"/>
<dbReference type="EMBL" id="CP002580">
    <property type="protein sequence ID" value="AJK46151.1"/>
    <property type="molecule type" value="Genomic_DNA"/>
</dbReference>
<keyword evidence="4" id="KW-1185">Reference proteome</keyword>
<feature type="domain" description="DUF2134" evidence="2">
    <location>
        <begin position="68"/>
        <end position="160"/>
    </location>
</feature>
<gene>
    <name evidence="3" type="ORF">BGL_1c16370</name>
</gene>
<dbReference type="Pfam" id="PF09977">
    <property type="entry name" value="Tad_C"/>
    <property type="match status" value="1"/>
</dbReference>
<evidence type="ECO:0000313" key="4">
    <source>
        <dbReference type="Proteomes" id="UP000031838"/>
    </source>
</evidence>
<feature type="transmembrane region" description="Helical" evidence="1">
    <location>
        <begin position="27"/>
        <end position="46"/>
    </location>
</feature>
<evidence type="ECO:0000259" key="2">
    <source>
        <dbReference type="Pfam" id="PF09977"/>
    </source>
</evidence>
<proteinExistence type="predicted"/>
<evidence type="ECO:0000256" key="1">
    <source>
        <dbReference type="SAM" id="Phobius"/>
    </source>
</evidence>
<dbReference type="RefSeq" id="WP_042624739.1">
    <property type="nucleotide sequence ID" value="NZ_CP002580.1"/>
</dbReference>
<keyword evidence="1" id="KW-0472">Membrane</keyword>
<dbReference type="Proteomes" id="UP000031838">
    <property type="component" value="Chromosome 1"/>
</dbReference>
<dbReference type="InterPro" id="IPR018705">
    <property type="entry name" value="DUF2134_membrane"/>
</dbReference>
<protein>
    <recommendedName>
        <fullName evidence="2">DUF2134 domain-containing protein</fullName>
    </recommendedName>
</protein>
<dbReference type="AlphaFoldDB" id="A0A0B6S1N7"/>
<reference evidence="3 4" key="2">
    <citation type="journal article" date="2016" name="Appl. Microbiol. Biotechnol.">
        <title>Mutations improving production and secretion of extracellular lipase by Burkholderia glumae PG1.</title>
        <authorList>
            <person name="Knapp A."/>
            <person name="Voget S."/>
            <person name="Gao R."/>
            <person name="Zaburannyi N."/>
            <person name="Krysciak D."/>
            <person name="Breuer M."/>
            <person name="Hauer B."/>
            <person name="Streit W.R."/>
            <person name="Muller R."/>
            <person name="Daniel R."/>
            <person name="Jaeger K.E."/>
        </authorList>
    </citation>
    <scope>NUCLEOTIDE SEQUENCE [LARGE SCALE GENOMIC DNA]</scope>
    <source>
        <strain evidence="3 4">PG1</strain>
    </source>
</reference>
<keyword evidence="1" id="KW-0812">Transmembrane</keyword>
<sequence length="621" mass="62797">MKPVQTRRPRQPIHAGAIVGRRRERGAFAMMTIIFMTVMIAILGMLDIGNVFFQRRDLQRIADMAALAGVQRLDTTCTQAPVSARQSATSNGLNASAGDTISIGCGRWDPTVNAAPSYYVPVPNPGASSPAVQLNAVQVAVSRQVPYFFLGPTRTVYARSTSRATAIDVFSVGATLAQLGGTSCAGTPASSSANPGLVNGLLGALLGTKSGLNLGLVSYQALACTSIKLGDLALAAQAGTIDQLLAAKLSLSKFLSVVASAASQTSVVNANLQAAIGALQVLGSATVNSANINLGGPNGVLNVALADTKSAADAQVNLLDLVMVGAEIANSGNAVALNMPALALGGLTGTQLQVQIISPPSIAVGEGGKDANGNWRTQASTAAAGVYLVVDLGTQTLPILGPLLQLVGVNVDVTLPIYIQAGTGTAVLESTRCAQTPQASTATIKATPGIANLCIGTPPLNAKGLINLSSSYSCTSPAQIVNAKLTLLNLINVAQLTVSLSNISVKVQGAPATHVFSGVAGLDANYWTVNSNALGSALANALAQLSSAKISPNVALFSTSVVSVPGNFVSTVLGILTSALGPLLSSLDAVIVPLLNLLGVQVGAATVHQISLNCGVAQTVY</sequence>
<organism evidence="3 4">
    <name type="scientific">Burkholderia plantarii</name>
    <dbReference type="NCBI Taxonomy" id="41899"/>
    <lineage>
        <taxon>Bacteria</taxon>
        <taxon>Pseudomonadati</taxon>
        <taxon>Pseudomonadota</taxon>
        <taxon>Betaproteobacteria</taxon>
        <taxon>Burkholderiales</taxon>
        <taxon>Burkholderiaceae</taxon>
        <taxon>Burkholderia</taxon>
    </lineage>
</organism>
<accession>A0A0B6S1N7</accession>
<dbReference type="HOGENOM" id="CLU_022237_0_0_4"/>
<evidence type="ECO:0000313" key="3">
    <source>
        <dbReference type="EMBL" id="AJK46151.1"/>
    </source>
</evidence>
<keyword evidence="1" id="KW-1133">Transmembrane helix</keyword>
<name>A0A0B6S1N7_BURPL</name>
<reference evidence="4" key="1">
    <citation type="submission" date="2011-03" db="EMBL/GenBank/DDBJ databases">
        <authorList>
            <person name="Voget S."/>
            <person name="Streit W.R."/>
            <person name="Jaeger K.E."/>
            <person name="Daniel R."/>
        </authorList>
    </citation>
    <scope>NUCLEOTIDE SEQUENCE [LARGE SCALE GENOMIC DNA]</scope>
    <source>
        <strain evidence="4">PG1</strain>
    </source>
</reference>